<gene>
    <name evidence="1" type="ORF">OCV99_00055</name>
</gene>
<name>A0ABT2RHR6_9FIRM</name>
<dbReference type="InterPro" id="IPR039498">
    <property type="entry name" value="NTP_transf_5"/>
</dbReference>
<dbReference type="Pfam" id="PF14907">
    <property type="entry name" value="NTP_transf_5"/>
    <property type="match status" value="1"/>
</dbReference>
<protein>
    <submittedName>
        <fullName evidence="1">Nucleotidyltransferase family protein</fullName>
    </submittedName>
</protein>
<organism evidence="1 2">
    <name type="scientific">Dorea acetigenes</name>
    <dbReference type="NCBI Taxonomy" id="2981787"/>
    <lineage>
        <taxon>Bacteria</taxon>
        <taxon>Bacillati</taxon>
        <taxon>Bacillota</taxon>
        <taxon>Clostridia</taxon>
        <taxon>Lachnospirales</taxon>
        <taxon>Lachnospiraceae</taxon>
        <taxon>Dorea</taxon>
    </lineage>
</organism>
<keyword evidence="2" id="KW-1185">Reference proteome</keyword>
<proteinExistence type="predicted"/>
<evidence type="ECO:0000313" key="2">
    <source>
        <dbReference type="Proteomes" id="UP001652431"/>
    </source>
</evidence>
<dbReference type="EMBL" id="JAOQJU010000001">
    <property type="protein sequence ID" value="MCU6684959.1"/>
    <property type="molecule type" value="Genomic_DNA"/>
</dbReference>
<dbReference type="RefSeq" id="WP_227192709.1">
    <property type="nucleotide sequence ID" value="NZ_JAOQJU010000001.1"/>
</dbReference>
<dbReference type="Gene3D" id="3.30.460.40">
    <property type="match status" value="1"/>
</dbReference>
<dbReference type="Proteomes" id="UP001652431">
    <property type="component" value="Unassembled WGS sequence"/>
</dbReference>
<accession>A0ABT2RHR6</accession>
<evidence type="ECO:0000313" key="1">
    <source>
        <dbReference type="EMBL" id="MCU6684959.1"/>
    </source>
</evidence>
<comment type="caution">
    <text evidence="1">The sequence shown here is derived from an EMBL/GenBank/DDBJ whole genome shotgun (WGS) entry which is preliminary data.</text>
</comment>
<reference evidence="1 2" key="1">
    <citation type="journal article" date="2021" name="ISME Commun">
        <title>Automated analysis of genomic sequences facilitates high-throughput and comprehensive description of bacteria.</title>
        <authorList>
            <person name="Hitch T.C.A."/>
        </authorList>
    </citation>
    <scope>NUCLEOTIDE SEQUENCE [LARGE SCALE GENOMIC DNA]</scope>
    <source>
        <strain evidence="1 2">Sanger_03</strain>
    </source>
</reference>
<sequence>MKTEELLTGLLSDYIHDSRGKYISAELLKTEVTEEGWEELLMLARIHGVGGMVYLVLRDFGSDMKEIAGRFRREFELAVVHALKQESGMESLELALEKAEIPHIFFKGWELRNYYPVPEVRMMSDVDFLIRERDRKKACEALEAVGFLAEGAEKEVLCYYKEGLHLEMHCRIRAVLDNGADGTGWFREAFSYGVFEPGEYSGYFEPEYHFVFLLFHLAKHMNSTGAGVRMFLDIAVFWRRFGSGMDKERIRRMLDELHLGLFSEQVFWLCGEWFHVEIPGGRKPEKELYEILADYVFSGGTFGKRKRTIADMYSRESVTEENIGSMSRQRREGLLRYFFPSRERMAGILPAVEKYPVLLPAAWVIRWYHGLFLRRKQSVKVLKAIGKGNPAAEREYRMLKGLGLK</sequence>